<dbReference type="SUPFAM" id="SSF46785">
    <property type="entry name" value="Winged helix' DNA-binding domain"/>
    <property type="match status" value="1"/>
</dbReference>
<name>A0A7W6EX88_9SPHN</name>
<accession>A0A7W6EX88</accession>
<dbReference type="AlphaFoldDB" id="A0A7W6EX88"/>
<dbReference type="Gene3D" id="3.40.190.10">
    <property type="entry name" value="Periplasmic binding protein-like II"/>
    <property type="match status" value="2"/>
</dbReference>
<dbReference type="InterPro" id="IPR000847">
    <property type="entry name" value="LysR_HTH_N"/>
</dbReference>
<dbReference type="GO" id="GO:0006351">
    <property type="term" value="P:DNA-templated transcription"/>
    <property type="evidence" value="ECO:0007669"/>
    <property type="project" value="TreeGrafter"/>
</dbReference>
<feature type="domain" description="HTH lysR-type" evidence="5">
    <location>
        <begin position="6"/>
        <end position="63"/>
    </location>
</feature>
<dbReference type="Pfam" id="PF03466">
    <property type="entry name" value="LysR_substrate"/>
    <property type="match status" value="1"/>
</dbReference>
<evidence type="ECO:0000259" key="5">
    <source>
        <dbReference type="PROSITE" id="PS50931"/>
    </source>
</evidence>
<dbReference type="PANTHER" id="PTHR30537">
    <property type="entry name" value="HTH-TYPE TRANSCRIPTIONAL REGULATOR"/>
    <property type="match status" value="1"/>
</dbReference>
<evidence type="ECO:0000256" key="1">
    <source>
        <dbReference type="ARBA" id="ARBA00009437"/>
    </source>
</evidence>
<dbReference type="PANTHER" id="PTHR30537:SF26">
    <property type="entry name" value="GLYCINE CLEAVAGE SYSTEM TRANSCRIPTIONAL ACTIVATOR"/>
    <property type="match status" value="1"/>
</dbReference>
<sequence>MANRLPSLRGIETFLCVAEVLNYRLASERLNVTVSAISHRIQVLEQEVGLQLFDRGHRRLRLTDAGTAFLERLRPGIRLLQDATMASRGEPARPLLRIAAPPLLNGWFLQHLGQFQGRHPGIRIELLSSGRRRSASVDVSIVPLTALHQRANVELLMNIAISVVCSPALLAANPVTEPRDLLRSPLIDTIPSLKGWNEWFLAAGVDEEIPPPALALDDQALLYPAVLEGRGFGIGMRSLTAGYRAAGLLVEPFAIACNFSPPLGIKINEVGNVRLARAFAAWINERLVSPADEF</sequence>
<evidence type="ECO:0000313" key="6">
    <source>
        <dbReference type="EMBL" id="MBB3862128.1"/>
    </source>
</evidence>
<dbReference type="InterPro" id="IPR036390">
    <property type="entry name" value="WH_DNA-bd_sf"/>
</dbReference>
<proteinExistence type="inferred from homology"/>
<evidence type="ECO:0000256" key="4">
    <source>
        <dbReference type="ARBA" id="ARBA00023163"/>
    </source>
</evidence>
<keyword evidence="4" id="KW-0804">Transcription</keyword>
<dbReference type="Gene3D" id="1.10.10.10">
    <property type="entry name" value="Winged helix-like DNA-binding domain superfamily/Winged helix DNA-binding domain"/>
    <property type="match status" value="1"/>
</dbReference>
<reference evidence="6 7" key="1">
    <citation type="submission" date="2020-08" db="EMBL/GenBank/DDBJ databases">
        <title>Genomic Encyclopedia of Type Strains, Phase IV (KMG-IV): sequencing the most valuable type-strain genomes for metagenomic binning, comparative biology and taxonomic classification.</title>
        <authorList>
            <person name="Goeker M."/>
        </authorList>
    </citation>
    <scope>NUCLEOTIDE SEQUENCE [LARGE SCALE GENOMIC DNA]</scope>
    <source>
        <strain evidence="6 7">DSM 14552</strain>
    </source>
</reference>
<dbReference type="InterPro" id="IPR036388">
    <property type="entry name" value="WH-like_DNA-bd_sf"/>
</dbReference>
<dbReference type="Proteomes" id="UP000562395">
    <property type="component" value="Unassembled WGS sequence"/>
</dbReference>
<dbReference type="EMBL" id="JACICY010000010">
    <property type="protein sequence ID" value="MBB3862128.1"/>
    <property type="molecule type" value="Genomic_DNA"/>
</dbReference>
<dbReference type="GO" id="GO:0043565">
    <property type="term" value="F:sequence-specific DNA binding"/>
    <property type="evidence" value="ECO:0007669"/>
    <property type="project" value="TreeGrafter"/>
</dbReference>
<dbReference type="InterPro" id="IPR005119">
    <property type="entry name" value="LysR_subst-bd"/>
</dbReference>
<keyword evidence="7" id="KW-1185">Reference proteome</keyword>
<dbReference type="PROSITE" id="PS50931">
    <property type="entry name" value="HTH_LYSR"/>
    <property type="match status" value="1"/>
</dbReference>
<dbReference type="SUPFAM" id="SSF53850">
    <property type="entry name" value="Periplasmic binding protein-like II"/>
    <property type="match status" value="1"/>
</dbReference>
<evidence type="ECO:0000256" key="3">
    <source>
        <dbReference type="ARBA" id="ARBA00023125"/>
    </source>
</evidence>
<dbReference type="InterPro" id="IPR058163">
    <property type="entry name" value="LysR-type_TF_proteobact-type"/>
</dbReference>
<comment type="similarity">
    <text evidence="1">Belongs to the LysR transcriptional regulatory family.</text>
</comment>
<organism evidence="6 7">
    <name type="scientific">Novosphingobium hassiacum</name>
    <dbReference type="NCBI Taxonomy" id="173676"/>
    <lineage>
        <taxon>Bacteria</taxon>
        <taxon>Pseudomonadati</taxon>
        <taxon>Pseudomonadota</taxon>
        <taxon>Alphaproteobacteria</taxon>
        <taxon>Sphingomonadales</taxon>
        <taxon>Sphingomonadaceae</taxon>
        <taxon>Novosphingobium</taxon>
    </lineage>
</organism>
<dbReference type="RefSeq" id="WP_183614621.1">
    <property type="nucleotide sequence ID" value="NZ_JACICY010000010.1"/>
</dbReference>
<keyword evidence="2" id="KW-0805">Transcription regulation</keyword>
<evidence type="ECO:0000313" key="7">
    <source>
        <dbReference type="Proteomes" id="UP000562395"/>
    </source>
</evidence>
<keyword evidence="3" id="KW-0238">DNA-binding</keyword>
<comment type="caution">
    <text evidence="6">The sequence shown here is derived from an EMBL/GenBank/DDBJ whole genome shotgun (WGS) entry which is preliminary data.</text>
</comment>
<evidence type="ECO:0000256" key="2">
    <source>
        <dbReference type="ARBA" id="ARBA00023015"/>
    </source>
</evidence>
<gene>
    <name evidence="6" type="ORF">GGQ88_003426</name>
</gene>
<dbReference type="Pfam" id="PF00126">
    <property type="entry name" value="HTH_1"/>
    <property type="match status" value="1"/>
</dbReference>
<protein>
    <submittedName>
        <fullName evidence="6">LysR family glycine cleavage system transcriptional activator</fullName>
    </submittedName>
</protein>
<dbReference type="GO" id="GO:0003700">
    <property type="term" value="F:DNA-binding transcription factor activity"/>
    <property type="evidence" value="ECO:0007669"/>
    <property type="project" value="InterPro"/>
</dbReference>